<protein>
    <submittedName>
        <fullName evidence="1">Uncharacterized protein</fullName>
    </submittedName>
</protein>
<proteinExistence type="predicted"/>
<evidence type="ECO:0000313" key="2">
    <source>
        <dbReference type="Proteomes" id="UP000009340"/>
    </source>
</evidence>
<comment type="caution">
    <text evidence="1">The sequence shown here is derived from an EMBL/GenBank/DDBJ whole genome shotgun (WGS) entry which is preliminary data.</text>
</comment>
<sequence length="39" mass="4646">MPQVELVWKTLAPVSRFVVQNDLLEFRFVQHVHKRAETP</sequence>
<gene>
    <name evidence="1" type="ORF">BN137_962</name>
</gene>
<organism evidence="1 2">
    <name type="scientific">Cronobacter condimenti 1330</name>
    <dbReference type="NCBI Taxonomy" id="1073999"/>
    <lineage>
        <taxon>Bacteria</taxon>
        <taxon>Pseudomonadati</taxon>
        <taxon>Pseudomonadota</taxon>
        <taxon>Gammaproteobacteria</taxon>
        <taxon>Enterobacterales</taxon>
        <taxon>Enterobacteriaceae</taxon>
        <taxon>Cronobacter</taxon>
    </lineage>
</organism>
<accession>K8ABJ3</accession>
<evidence type="ECO:0000313" key="1">
    <source>
        <dbReference type="EMBL" id="CCJ71617.1"/>
    </source>
</evidence>
<name>K8ABJ3_9ENTR</name>
<dbReference type="Proteomes" id="UP000009340">
    <property type="component" value="Unassembled WGS sequence"/>
</dbReference>
<dbReference type="EMBL" id="CAKW01000041">
    <property type="protein sequence ID" value="CCJ71617.1"/>
    <property type="molecule type" value="Genomic_DNA"/>
</dbReference>
<reference evidence="1" key="1">
    <citation type="submission" date="2012-07" db="EMBL/GenBank/DDBJ databases">
        <authorList>
            <person name="Cummings C."/>
        </authorList>
    </citation>
    <scope>NUCLEOTIDE SEQUENCE</scope>
    <source>
        <strain evidence="1">1330</strain>
    </source>
</reference>
<dbReference type="AlphaFoldDB" id="K8ABJ3"/>